<dbReference type="Proteomes" id="UP001472677">
    <property type="component" value="Unassembled WGS sequence"/>
</dbReference>
<accession>A0ABR2FZV9</accession>
<reference evidence="1 2" key="1">
    <citation type="journal article" date="2024" name="G3 (Bethesda)">
        <title>Genome assembly of Hibiscus sabdariffa L. provides insights into metabolisms of medicinal natural products.</title>
        <authorList>
            <person name="Kim T."/>
        </authorList>
    </citation>
    <scope>NUCLEOTIDE SEQUENCE [LARGE SCALE GENOMIC DNA]</scope>
    <source>
        <strain evidence="1">TK-2024</strain>
        <tissue evidence="1">Old leaves</tissue>
    </source>
</reference>
<organism evidence="1 2">
    <name type="scientific">Hibiscus sabdariffa</name>
    <name type="common">roselle</name>
    <dbReference type="NCBI Taxonomy" id="183260"/>
    <lineage>
        <taxon>Eukaryota</taxon>
        <taxon>Viridiplantae</taxon>
        <taxon>Streptophyta</taxon>
        <taxon>Embryophyta</taxon>
        <taxon>Tracheophyta</taxon>
        <taxon>Spermatophyta</taxon>
        <taxon>Magnoliopsida</taxon>
        <taxon>eudicotyledons</taxon>
        <taxon>Gunneridae</taxon>
        <taxon>Pentapetalae</taxon>
        <taxon>rosids</taxon>
        <taxon>malvids</taxon>
        <taxon>Malvales</taxon>
        <taxon>Malvaceae</taxon>
        <taxon>Malvoideae</taxon>
        <taxon>Hibiscus</taxon>
    </lineage>
</organism>
<evidence type="ECO:0008006" key="3">
    <source>
        <dbReference type="Google" id="ProtNLM"/>
    </source>
</evidence>
<proteinExistence type="predicted"/>
<comment type="caution">
    <text evidence="1">The sequence shown here is derived from an EMBL/GenBank/DDBJ whole genome shotgun (WGS) entry which is preliminary data.</text>
</comment>
<keyword evidence="2" id="KW-1185">Reference proteome</keyword>
<gene>
    <name evidence="1" type="ORF">V6N12_024036</name>
</gene>
<protein>
    <recommendedName>
        <fullName evidence="3">RNase H type-1 domain-containing protein</fullName>
    </recommendedName>
</protein>
<evidence type="ECO:0000313" key="1">
    <source>
        <dbReference type="EMBL" id="KAK8589643.1"/>
    </source>
</evidence>
<sequence>MQVLVRNKFTFLIVLLRSSWNRRNKAAQGENQLNSRQGLEEAREIYAHFKNCMLDPSQYPPPRLVGWRKPPSSIIKIHVDGGICRGYKGRCNWDHCSRSPHDGVAFAVANGWNVVMIEGDAISIVNRLLKSKLDFSVTSCRLQDTQLLLAQNRNLEFAM</sequence>
<dbReference type="EMBL" id="JBBPBM010000004">
    <property type="protein sequence ID" value="KAK8589643.1"/>
    <property type="molecule type" value="Genomic_DNA"/>
</dbReference>
<name>A0ABR2FZV9_9ROSI</name>
<evidence type="ECO:0000313" key="2">
    <source>
        <dbReference type="Proteomes" id="UP001472677"/>
    </source>
</evidence>